<comment type="similarity">
    <text evidence="5 12">In the C-terminal section; belongs to the HTP reductase family.</text>
</comment>
<evidence type="ECO:0000313" key="15">
    <source>
        <dbReference type="Proteomes" id="UP000016064"/>
    </source>
</evidence>
<comment type="catalytic activity">
    <reaction evidence="12">
        <text>2,5-diamino-6-hydroxy-4-(5-phosphoribosylamino)-pyrimidine + H2O + H(+) = 5-amino-6-(5-phospho-D-ribosylamino)uracil + NH4(+)</text>
        <dbReference type="Rhea" id="RHEA:21868"/>
        <dbReference type="ChEBI" id="CHEBI:15377"/>
        <dbReference type="ChEBI" id="CHEBI:15378"/>
        <dbReference type="ChEBI" id="CHEBI:28938"/>
        <dbReference type="ChEBI" id="CHEBI:58453"/>
        <dbReference type="ChEBI" id="CHEBI:58614"/>
        <dbReference type="EC" id="3.5.4.26"/>
    </reaction>
</comment>
<evidence type="ECO:0000256" key="3">
    <source>
        <dbReference type="ARBA" id="ARBA00004910"/>
    </source>
</evidence>
<name>A0ABP2XCR8_9CHLA</name>
<gene>
    <name evidence="14" type="primary">ribD</name>
    <name evidence="14" type="ORF">H359_1002</name>
</gene>
<dbReference type="PANTHER" id="PTHR38011">
    <property type="entry name" value="DIHYDROFOLATE REDUCTASE FAMILY PROTEIN (AFU_ORTHOLOGUE AFUA_8G06820)"/>
    <property type="match status" value="1"/>
</dbReference>
<dbReference type="InterPro" id="IPR011549">
    <property type="entry name" value="RibD_C"/>
</dbReference>
<keyword evidence="10 12" id="KW-0560">Oxidoreductase</keyword>
<dbReference type="EMBL" id="APJW01000004">
    <property type="protein sequence ID" value="EQM62234.1"/>
    <property type="molecule type" value="Genomic_DNA"/>
</dbReference>
<dbReference type="Gene3D" id="3.40.140.10">
    <property type="entry name" value="Cytidine Deaminase, domain 2"/>
    <property type="match status" value="1"/>
</dbReference>
<comment type="pathway">
    <text evidence="2 12">Cofactor biosynthesis; riboflavin biosynthesis; 5-amino-6-(D-ribitylamino)uracil from GTP: step 2/4.</text>
</comment>
<keyword evidence="15" id="KW-1185">Reference proteome</keyword>
<proteinExistence type="inferred from homology"/>
<evidence type="ECO:0000256" key="6">
    <source>
        <dbReference type="ARBA" id="ARBA00022619"/>
    </source>
</evidence>
<dbReference type="InterPro" id="IPR050765">
    <property type="entry name" value="Riboflavin_Biosynth_HTPR"/>
</dbReference>
<keyword evidence="12 14" id="KW-0378">Hydrolase</keyword>
<evidence type="ECO:0000256" key="8">
    <source>
        <dbReference type="ARBA" id="ARBA00022833"/>
    </source>
</evidence>
<dbReference type="PROSITE" id="PS51747">
    <property type="entry name" value="CYT_DCMP_DEAMINASES_2"/>
    <property type="match status" value="1"/>
</dbReference>
<dbReference type="SUPFAM" id="SSF53597">
    <property type="entry name" value="Dihydrofolate reductase-like"/>
    <property type="match status" value="1"/>
</dbReference>
<dbReference type="NCBIfam" id="TIGR00227">
    <property type="entry name" value="ribD_Cterm"/>
    <property type="match status" value="1"/>
</dbReference>
<sequence>MEDFSDQQLFFMRRAIEVGEKGKISAPPNPWVGCVITKNNKIIGEGYHRAQGEPHAERNAIHSATSSLKGAHVYVTLEPCAHYGHTPPCVDLLVKSKVAAVNVAVIDPDERVAGSGIAKLRKAGIVVHVGVGRKEAEDSLRSYLYQREHKQPWVVIKTAASIDGQVSDQDGCSQWITCSKAREDVGKLRAFSQAVIAGADTIISDNPYLTARYPDGSLYPRQPLRVVLDSKGRVPLDSRIFHGPPESLYVTTEACPLVHLESIKNLGVSTLVVKRTPSGVDLSEVYSHLAKRNILQILVEGGSTLHTSFLNSGLVHSLVLYHGNKILGNQRKPIFKDLGLRLNSSKSFYIHKTEIIGNTLKTSWYASDLYPPNET</sequence>
<dbReference type="InterPro" id="IPR002734">
    <property type="entry name" value="RibDG_C"/>
</dbReference>
<dbReference type="PROSITE" id="PS00903">
    <property type="entry name" value="CYT_DCMP_DEAMINASES_1"/>
    <property type="match status" value="1"/>
</dbReference>
<accession>A0ABP2XCR8</accession>
<comment type="catalytic activity">
    <reaction evidence="12">
        <text>5-amino-6-(5-phospho-D-ribitylamino)uracil + NADP(+) = 5-amino-6-(5-phospho-D-ribosylamino)uracil + NADPH + H(+)</text>
        <dbReference type="Rhea" id="RHEA:17845"/>
        <dbReference type="ChEBI" id="CHEBI:15378"/>
        <dbReference type="ChEBI" id="CHEBI:57783"/>
        <dbReference type="ChEBI" id="CHEBI:58349"/>
        <dbReference type="ChEBI" id="CHEBI:58421"/>
        <dbReference type="ChEBI" id="CHEBI:58453"/>
        <dbReference type="EC" id="1.1.1.193"/>
    </reaction>
</comment>
<protein>
    <recommendedName>
        <fullName evidence="12">Riboflavin biosynthesis protein RibD</fullName>
    </recommendedName>
    <domain>
        <recommendedName>
            <fullName evidence="12">Diaminohydroxyphosphoribosylaminopyrimidine deaminase</fullName>
            <shortName evidence="12">DRAP deaminase</shortName>
            <ecNumber evidence="12">3.5.4.26</ecNumber>
        </recommendedName>
        <alternativeName>
            <fullName evidence="12">Riboflavin-specific deaminase</fullName>
        </alternativeName>
    </domain>
    <domain>
        <recommendedName>
            <fullName evidence="12">5-amino-6-(5-phosphoribosylamino)uracil reductase</fullName>
            <ecNumber evidence="12">1.1.1.193</ecNumber>
        </recommendedName>
        <alternativeName>
            <fullName evidence="12">HTP reductase</fullName>
        </alternativeName>
    </domain>
</protein>
<evidence type="ECO:0000256" key="10">
    <source>
        <dbReference type="ARBA" id="ARBA00023002"/>
    </source>
</evidence>
<keyword evidence="6 12" id="KW-0686">Riboflavin biosynthesis</keyword>
<dbReference type="InterPro" id="IPR016192">
    <property type="entry name" value="APOBEC/CMP_deaminase_Zn-bd"/>
</dbReference>
<dbReference type="NCBIfam" id="TIGR00326">
    <property type="entry name" value="eubact_ribD"/>
    <property type="match status" value="1"/>
</dbReference>
<keyword evidence="8 12" id="KW-0862">Zinc</keyword>
<dbReference type="InterPro" id="IPR002125">
    <property type="entry name" value="CMP_dCMP_dom"/>
</dbReference>
<dbReference type="EC" id="1.1.1.193" evidence="12"/>
<dbReference type="Pfam" id="PF00383">
    <property type="entry name" value="dCMP_cyt_deam_1"/>
    <property type="match status" value="1"/>
</dbReference>
<dbReference type="PANTHER" id="PTHR38011:SF7">
    <property type="entry name" value="2,5-DIAMINO-6-RIBOSYLAMINO-4(3H)-PYRIMIDINONE 5'-PHOSPHATE REDUCTASE"/>
    <property type="match status" value="1"/>
</dbReference>
<feature type="domain" description="CMP/dCMP-type deaminase" evidence="13">
    <location>
        <begin position="6"/>
        <end position="128"/>
    </location>
</feature>
<comment type="pathway">
    <text evidence="3 12">Cofactor biosynthesis; riboflavin biosynthesis; 5-amino-6-(D-ribitylamino)uracil from GTP: step 3/4.</text>
</comment>
<comment type="similarity">
    <text evidence="4 12">In the N-terminal section; belongs to the cytidine and deoxycytidylate deaminase family.</text>
</comment>
<evidence type="ECO:0000256" key="7">
    <source>
        <dbReference type="ARBA" id="ARBA00022723"/>
    </source>
</evidence>
<evidence type="ECO:0000256" key="5">
    <source>
        <dbReference type="ARBA" id="ARBA00007417"/>
    </source>
</evidence>
<dbReference type="InterPro" id="IPR004794">
    <property type="entry name" value="Eubact_RibD"/>
</dbReference>
<evidence type="ECO:0000256" key="9">
    <source>
        <dbReference type="ARBA" id="ARBA00022857"/>
    </source>
</evidence>
<comment type="cofactor">
    <cofactor evidence="12">
        <name>Zn(2+)</name>
        <dbReference type="ChEBI" id="CHEBI:29105"/>
    </cofactor>
    <text evidence="12">Binds 1 zinc ion.</text>
</comment>
<dbReference type="EC" id="3.5.4.26" evidence="12"/>
<dbReference type="Pfam" id="PF01872">
    <property type="entry name" value="RibD_C"/>
    <property type="match status" value="1"/>
</dbReference>
<dbReference type="RefSeq" id="WP_020370595.1">
    <property type="nucleotide sequence ID" value="NZ_APJW01000004.1"/>
</dbReference>
<evidence type="ECO:0000256" key="1">
    <source>
        <dbReference type="ARBA" id="ARBA00002151"/>
    </source>
</evidence>
<evidence type="ECO:0000256" key="12">
    <source>
        <dbReference type="PIRNR" id="PIRNR006769"/>
    </source>
</evidence>
<keyword evidence="7 12" id="KW-0479">Metal-binding</keyword>
<evidence type="ECO:0000313" key="14">
    <source>
        <dbReference type="EMBL" id="EQM62234.1"/>
    </source>
</evidence>
<dbReference type="SUPFAM" id="SSF53927">
    <property type="entry name" value="Cytidine deaminase-like"/>
    <property type="match status" value="1"/>
</dbReference>
<evidence type="ECO:0000256" key="11">
    <source>
        <dbReference type="ARBA" id="ARBA00023268"/>
    </source>
</evidence>
<evidence type="ECO:0000256" key="4">
    <source>
        <dbReference type="ARBA" id="ARBA00005259"/>
    </source>
</evidence>
<dbReference type="GO" id="GO:0008835">
    <property type="term" value="F:diaminohydroxyphosphoribosylaminopyrimidine deaminase activity"/>
    <property type="evidence" value="ECO:0007669"/>
    <property type="project" value="UniProtKB-EC"/>
</dbReference>
<comment type="function">
    <text evidence="1 12">Converts 2,5-diamino-6-(ribosylamino)-4(3h)-pyrimidinone 5'-phosphate into 5-amino-6-(ribosylamino)-2,4(1h,3h)-pyrimidinedione 5'-phosphate.</text>
</comment>
<dbReference type="InterPro" id="IPR016193">
    <property type="entry name" value="Cytidine_deaminase-like"/>
</dbReference>
<keyword evidence="9 12" id="KW-0521">NADP</keyword>
<dbReference type="PIRSF" id="PIRSF006769">
    <property type="entry name" value="RibD"/>
    <property type="match status" value="1"/>
</dbReference>
<dbReference type="CDD" id="cd01284">
    <property type="entry name" value="Riboflavin_deaminase-reductase"/>
    <property type="match status" value="1"/>
</dbReference>
<keyword evidence="11" id="KW-0511">Multifunctional enzyme</keyword>
<dbReference type="Gene3D" id="3.40.430.10">
    <property type="entry name" value="Dihydrofolate Reductase, subunit A"/>
    <property type="match status" value="1"/>
</dbReference>
<dbReference type="InterPro" id="IPR024072">
    <property type="entry name" value="DHFR-like_dom_sf"/>
</dbReference>
<reference evidence="14 15" key="1">
    <citation type="submission" date="2013-07" db="EMBL/GenBank/DDBJ databases">
        <title>Isolation of a new Chlamydia species from the feral Sacred Ibis (Threskiornis aethiopicus): Chlamydia ibidis.</title>
        <authorList>
            <person name="Vorimore F."/>
            <person name="Hsia R.-C."/>
            <person name="Huot-Creasy H."/>
            <person name="Bastian S."/>
            <person name="Deruyter L."/>
            <person name="Passet A."/>
            <person name="Sachse K."/>
            <person name="Bavoil P."/>
            <person name="Myers G."/>
            <person name="Laroucau K."/>
        </authorList>
    </citation>
    <scope>NUCLEOTIDE SEQUENCE [LARGE SCALE GENOMIC DNA]</scope>
    <source>
        <strain evidence="14 15">10-1398/6</strain>
    </source>
</reference>
<comment type="caution">
    <text evidence="14">The sequence shown here is derived from an EMBL/GenBank/DDBJ whole genome shotgun (WGS) entry which is preliminary data.</text>
</comment>
<evidence type="ECO:0000256" key="2">
    <source>
        <dbReference type="ARBA" id="ARBA00004882"/>
    </source>
</evidence>
<dbReference type="Proteomes" id="UP000016064">
    <property type="component" value="Unassembled WGS sequence"/>
</dbReference>
<evidence type="ECO:0000259" key="13">
    <source>
        <dbReference type="PROSITE" id="PS51747"/>
    </source>
</evidence>
<organism evidence="14 15">
    <name type="scientific">Chlamydia ibidis 10-1398/6</name>
    <dbReference type="NCBI Taxonomy" id="1046581"/>
    <lineage>
        <taxon>Bacteria</taxon>
        <taxon>Pseudomonadati</taxon>
        <taxon>Chlamydiota</taxon>
        <taxon>Chlamydiia</taxon>
        <taxon>Chlamydiales</taxon>
        <taxon>Chlamydiaceae</taxon>
        <taxon>Chlamydia/Chlamydophila group</taxon>
        <taxon>Chlamydia</taxon>
    </lineage>
</organism>